<evidence type="ECO:0000256" key="1">
    <source>
        <dbReference type="SAM" id="MobiDB-lite"/>
    </source>
</evidence>
<protein>
    <submittedName>
        <fullName evidence="2">Uncharacterized protein</fullName>
    </submittedName>
</protein>
<feature type="region of interest" description="Disordered" evidence="1">
    <location>
        <begin position="1267"/>
        <end position="1332"/>
    </location>
</feature>
<reference evidence="2 3" key="1">
    <citation type="journal article" date="2015" name="Genome Biol. Evol.">
        <title>Comparative Genomics of a Bacterivorous Green Alga Reveals Evolutionary Causalities and Consequences of Phago-Mixotrophic Mode of Nutrition.</title>
        <authorList>
            <person name="Burns J.A."/>
            <person name="Paasch A."/>
            <person name="Narechania A."/>
            <person name="Kim E."/>
        </authorList>
    </citation>
    <scope>NUCLEOTIDE SEQUENCE [LARGE SCALE GENOMIC DNA]</scope>
    <source>
        <strain evidence="2 3">PLY_AMNH</strain>
    </source>
</reference>
<feature type="region of interest" description="Disordered" evidence="1">
    <location>
        <begin position="1725"/>
        <end position="1746"/>
    </location>
</feature>
<feature type="compositionally biased region" description="Pro residues" evidence="1">
    <location>
        <begin position="389"/>
        <end position="402"/>
    </location>
</feature>
<keyword evidence="3" id="KW-1185">Reference proteome</keyword>
<sequence length="1955" mass="212904">MGCGASKGPLQAGSTKALPPATPPEKTRADKVKQLAQGKSSPGVPGTEKNNRKNPSTSNAKQPGKKIPKGSDSELAKHQQGRGEDDAAAEQADWSKLASDLFAADVDDDLVNQQTSIEFEKFNAARPALSPERKPWARQAEKQEQLVMRALDLDVGDLGPATPHRMDTARLIEQELVDTLLDEERGAEDMVDAYLDSAGPESLLELSTADSDSSSIGCVRLNSMDGSQLDTRTKKLLAALFPHCSRLLFWTVVSTDLAAGRLGAIQVWGIDATGRGEDPVLVLLGPAELIHRQQMAAPRLFEFFSWYAPSLVRGPVYCGKRPKLRRSLLAPFEAADQSQPATMDEDEEHDVLLDSGEAITYFYEEDAETPVESLEARKAISEKDAAEKLPPPAAQRPPPGTPGSPMATIKWDCARLGTPTQRHGDDVDPESAFKRANQDVAAELQLREPRVLGGVCLQLVGARWYAPEADALCPEHLAPPMGTFAQIVTQGCSDIAGQGVVADAGARAAWSIAMKQLKKGSNASSSPAKTAAPAKKDPKVQEAAVRRAVECILCELFRSGGELYRITIGQCKRAKMSIFQVYNFTGLLERQVFCKEADLPLGSYFRGRTSRWKNSKQLLVAMAGVIRKKGELLCKAWKPLMGYTHGVCLSQFGSCPPFTADASACRLHGFLLSGACFELRERAHFAEACAAPPVCRGGEACAAPPRRRFAAEVRRVRRRRFAAEVRRVRRRRFAAEVRRVQRRRCAAEVGRVQRRRCAAEVGRVQRRRFAAERRFATEVACAARRFAAEVACAAPPVCAVRRVQRRRAAERRRCAAEVGRVQRRRCAAEVGRVQRRRFAAEVRACEAPPVCRGGDLHGNNIIYTEAGSAKWILSTEPVLWHHILRDLAILESAVLYECTLLPLSLDEIGRCGEASRVAAWLQVPVDVAHTVMRWCEREQISLKQESQAARRDAEIRREHAWRTFLRGAEIPAEWRGVLGRLINPNTTKAGQRLALASKMTALLLDRPDLCTAPARDAEDVAAYPKALRFSYNTVCQIRECVATFLRAAPAEGLDAHMLSYWCPLLEQALAAISNIALSPMQQNWALLSTLKIAANICDLLEQDMSTLTSDIPERLKQHLSRTHTADVAPAEEGVVKVHLQAGQRLDVLHEGQVALPLTIARRSSTCAPSAAQPLLNERQAPQAGSASASALWKEARVARFNHQTEQHEFSPAEPNSTPTSRGSTPPSRVGTPPTDARGRRMQMMRGPTVKTLSTALMKSMPMPPMTAPGKMWQRLAPKSPAPEQDPASALATPGAAESPFPPPAAGSRMDLATGIYTPPSSNAGSRAPSRLSHVSRDTTVPIAEPAASAAMSWAGSETESRPATRAGAVQVFKVTLEDGWAPEQPPEASIQNVTLPPLRLDTRPWRPLDRFLGYHLPRLPFKASSLERAVRPESSSPQQNRVPVEGLVAVHNLVHTFVHGESDASQAGTYSGVFVAVHCDIGLTMSREQFRVVGAGGDDKGGPNSHPWTVSLAGHVIGQARMGMMETKHGGRMEVDVAFSAMPGAVMTPPGMTSEGQMTTTDMARTLLGKATGSSEPKEGGVKKQPKDVLMDRKVDRWVLMPIRENMQVWAAWAAGKREVCVEFAGVESGKSRQTAGAHLTRRIVQAYGPVFLYRRGQRVRTRVKGFEALPWQQLGWQEGTVMSFDKRSGKHMRLMVCTACWSRRGGPLRARAMQTTTGRRRDLGAPCAARDLPGPGHAHPVSPPPRPGAASCSLRACWRAAALWRPGPPACASRFQFRSKAQKARDFIFGRGCPGSASQHPNGSVCTWGFTPGAGGVRATFHNGTSREQTLDPGPFRSVCITGFLQGVHLQSVVIHDVPLPSVRGLLTTGKANSLTARTVLPVEALLEQAPGDGRGGDRSGKKERKDRTFMLDLNTFNHCCFSLDKVTFEVPPLSHSPALFPGFQGCQRGEQGG</sequence>
<dbReference type="EMBL" id="LGRX02020273">
    <property type="protein sequence ID" value="KAK3257658.1"/>
    <property type="molecule type" value="Genomic_DNA"/>
</dbReference>
<evidence type="ECO:0000313" key="2">
    <source>
        <dbReference type="EMBL" id="KAK3257658.1"/>
    </source>
</evidence>
<evidence type="ECO:0000313" key="3">
    <source>
        <dbReference type="Proteomes" id="UP001190700"/>
    </source>
</evidence>
<feature type="region of interest" description="Disordered" evidence="1">
    <location>
        <begin position="382"/>
        <end position="407"/>
    </location>
</feature>
<proteinExistence type="predicted"/>
<feature type="region of interest" description="Disordered" evidence="1">
    <location>
        <begin position="1"/>
        <end position="92"/>
    </location>
</feature>
<name>A0AAE0KR46_9CHLO</name>
<organism evidence="2 3">
    <name type="scientific">Cymbomonas tetramitiformis</name>
    <dbReference type="NCBI Taxonomy" id="36881"/>
    <lineage>
        <taxon>Eukaryota</taxon>
        <taxon>Viridiplantae</taxon>
        <taxon>Chlorophyta</taxon>
        <taxon>Pyramimonadophyceae</taxon>
        <taxon>Pyramimonadales</taxon>
        <taxon>Pyramimonadaceae</taxon>
        <taxon>Cymbomonas</taxon>
    </lineage>
</organism>
<dbReference type="Proteomes" id="UP001190700">
    <property type="component" value="Unassembled WGS sequence"/>
</dbReference>
<feature type="compositionally biased region" description="Low complexity" evidence="1">
    <location>
        <begin position="1214"/>
        <end position="1227"/>
    </location>
</feature>
<gene>
    <name evidence="2" type="ORF">CYMTET_33269</name>
</gene>
<feature type="compositionally biased region" description="Basic and acidic residues" evidence="1">
    <location>
        <begin position="69"/>
        <end position="85"/>
    </location>
</feature>
<comment type="caution">
    <text evidence="2">The sequence shown here is derived from an EMBL/GenBank/DDBJ whole genome shotgun (WGS) entry which is preliminary data.</text>
</comment>
<accession>A0AAE0KR46</accession>
<feature type="region of interest" description="Disordered" evidence="1">
    <location>
        <begin position="1203"/>
        <end position="1243"/>
    </location>
</feature>